<proteinExistence type="predicted"/>
<feature type="non-terminal residue" evidence="1">
    <location>
        <position position="1"/>
    </location>
</feature>
<dbReference type="AlphaFoldDB" id="X1G6X4"/>
<comment type="caution">
    <text evidence="1">The sequence shown here is derived from an EMBL/GenBank/DDBJ whole genome shotgun (WGS) entry which is preliminary data.</text>
</comment>
<protein>
    <submittedName>
        <fullName evidence="1">Uncharacterized protein</fullName>
    </submittedName>
</protein>
<evidence type="ECO:0000313" key="1">
    <source>
        <dbReference type="EMBL" id="GAH37319.1"/>
    </source>
</evidence>
<dbReference type="EMBL" id="BARU01008140">
    <property type="protein sequence ID" value="GAH37319.1"/>
    <property type="molecule type" value="Genomic_DNA"/>
</dbReference>
<organism evidence="1">
    <name type="scientific">marine sediment metagenome</name>
    <dbReference type="NCBI Taxonomy" id="412755"/>
    <lineage>
        <taxon>unclassified sequences</taxon>
        <taxon>metagenomes</taxon>
        <taxon>ecological metagenomes</taxon>
    </lineage>
</organism>
<accession>X1G6X4</accession>
<name>X1G6X4_9ZZZZ</name>
<sequence length="135" mass="14822">TRSELRIRSGGGAGMARVLNPALLLTAMKKEFERRLHHSELHDFEGSLTIVSEETVVLNIDQGSVSIDIEAVRGVFQLNIPLPLFNPLITGYLGINELVKKPHVMVTGGNRALRLIDILFPTGLPSGGFLPLIWE</sequence>
<reference evidence="1" key="1">
    <citation type="journal article" date="2014" name="Front. Microbiol.">
        <title>High frequency of phylogenetically diverse reductive dehalogenase-homologous genes in deep subseafloor sedimentary metagenomes.</title>
        <authorList>
            <person name="Kawai M."/>
            <person name="Futagami T."/>
            <person name="Toyoda A."/>
            <person name="Takaki Y."/>
            <person name="Nishi S."/>
            <person name="Hori S."/>
            <person name="Arai W."/>
            <person name="Tsubouchi T."/>
            <person name="Morono Y."/>
            <person name="Uchiyama I."/>
            <person name="Ito T."/>
            <person name="Fujiyama A."/>
            <person name="Inagaki F."/>
            <person name="Takami H."/>
        </authorList>
    </citation>
    <scope>NUCLEOTIDE SEQUENCE</scope>
    <source>
        <strain evidence="1">Expedition CK06-06</strain>
    </source>
</reference>
<gene>
    <name evidence="1" type="ORF">S03H2_15983</name>
</gene>